<dbReference type="PANTHER" id="PTHR47529">
    <property type="entry name" value="PEPTIDYL-PROLYL CIS-TRANS ISOMERASE D"/>
    <property type="match status" value="1"/>
</dbReference>
<dbReference type="RefSeq" id="WP_093139693.1">
    <property type="nucleotide sequence ID" value="NZ_BMWO01000001.1"/>
</dbReference>
<dbReference type="PROSITE" id="PS50198">
    <property type="entry name" value="PPIC_PPIASE_2"/>
    <property type="match status" value="1"/>
</dbReference>
<evidence type="ECO:0000256" key="7">
    <source>
        <dbReference type="ARBA" id="ARBA00023186"/>
    </source>
</evidence>
<evidence type="ECO:0000256" key="3">
    <source>
        <dbReference type="ARBA" id="ARBA00022519"/>
    </source>
</evidence>
<dbReference type="SUPFAM" id="SSF54534">
    <property type="entry name" value="FKBP-like"/>
    <property type="match status" value="1"/>
</dbReference>
<dbReference type="OrthoDB" id="9812372at2"/>
<evidence type="ECO:0000256" key="1">
    <source>
        <dbReference type="ARBA" id="ARBA00004382"/>
    </source>
</evidence>
<dbReference type="AlphaFoldDB" id="A0A1G7CF34"/>
<keyword evidence="7" id="KW-0143">Chaperone</keyword>
<evidence type="ECO:0000313" key="13">
    <source>
        <dbReference type="EMBL" id="SDE37889.1"/>
    </source>
</evidence>
<dbReference type="Proteomes" id="UP000199321">
    <property type="component" value="Unassembled WGS sequence"/>
</dbReference>
<evidence type="ECO:0000259" key="12">
    <source>
        <dbReference type="PROSITE" id="PS50198"/>
    </source>
</evidence>
<dbReference type="InterPro" id="IPR046357">
    <property type="entry name" value="PPIase_dom_sf"/>
</dbReference>
<dbReference type="InterPro" id="IPR000297">
    <property type="entry name" value="PPIase_PpiC"/>
</dbReference>
<dbReference type="STRING" id="227084.SAMN05421855_101338"/>
<keyword evidence="6" id="KW-0472">Membrane</keyword>
<evidence type="ECO:0000256" key="9">
    <source>
        <dbReference type="ARBA" id="ARBA00040743"/>
    </source>
</evidence>
<evidence type="ECO:0000256" key="4">
    <source>
        <dbReference type="ARBA" id="ARBA00022692"/>
    </source>
</evidence>
<dbReference type="Pfam" id="PF13623">
    <property type="entry name" value="SurA_N_2"/>
    <property type="match status" value="1"/>
</dbReference>
<dbReference type="Gene3D" id="3.10.50.40">
    <property type="match status" value="1"/>
</dbReference>
<dbReference type="InterPro" id="IPR023058">
    <property type="entry name" value="PPIase_PpiC_CS"/>
</dbReference>
<dbReference type="GO" id="GO:0005886">
    <property type="term" value="C:plasma membrane"/>
    <property type="evidence" value="ECO:0007669"/>
    <property type="project" value="UniProtKB-SubCell"/>
</dbReference>
<accession>A0A1G7CF34</accession>
<keyword evidence="11 13" id="KW-0413">Isomerase</keyword>
<evidence type="ECO:0000256" key="8">
    <source>
        <dbReference type="ARBA" id="ARBA00038408"/>
    </source>
</evidence>
<protein>
    <recommendedName>
        <fullName evidence="9">Periplasmic chaperone PpiD</fullName>
    </recommendedName>
    <alternativeName>
        <fullName evidence="10">Periplasmic folding chaperone</fullName>
    </alternativeName>
</protein>
<proteinExistence type="inferred from homology"/>
<keyword evidence="2" id="KW-1003">Cell membrane</keyword>
<feature type="domain" description="PpiC" evidence="12">
    <location>
        <begin position="341"/>
        <end position="448"/>
    </location>
</feature>
<evidence type="ECO:0000313" key="14">
    <source>
        <dbReference type="Proteomes" id="UP000199321"/>
    </source>
</evidence>
<comment type="similarity">
    <text evidence="8">Belongs to the PpiD chaperone family.</text>
</comment>
<reference evidence="13 14" key="1">
    <citation type="submission" date="2016-10" db="EMBL/GenBank/DDBJ databases">
        <authorList>
            <person name="de Groot N.N."/>
        </authorList>
    </citation>
    <scope>NUCLEOTIDE SEQUENCE [LARGE SCALE GENOMIC DNA]</scope>
    <source>
        <strain evidence="13 14">DSM 16195</strain>
    </source>
</reference>
<keyword evidence="4" id="KW-0812">Transmembrane</keyword>
<keyword evidence="11" id="KW-0697">Rotamase</keyword>
<evidence type="ECO:0000256" key="2">
    <source>
        <dbReference type="ARBA" id="ARBA00022475"/>
    </source>
</evidence>
<dbReference type="SUPFAM" id="SSF109998">
    <property type="entry name" value="Triger factor/SurA peptide-binding domain-like"/>
    <property type="match status" value="1"/>
</dbReference>
<dbReference type="Pfam" id="PF13616">
    <property type="entry name" value="Rotamase_3"/>
    <property type="match status" value="1"/>
</dbReference>
<name>A0A1G7CF34_9FLAO</name>
<evidence type="ECO:0000256" key="11">
    <source>
        <dbReference type="PROSITE-ProRule" id="PRU00278"/>
    </source>
</evidence>
<organism evidence="13 14">
    <name type="scientific">Ulvibacter litoralis</name>
    <dbReference type="NCBI Taxonomy" id="227084"/>
    <lineage>
        <taxon>Bacteria</taxon>
        <taxon>Pseudomonadati</taxon>
        <taxon>Bacteroidota</taxon>
        <taxon>Flavobacteriia</taxon>
        <taxon>Flavobacteriales</taxon>
        <taxon>Flavobacteriaceae</taxon>
        <taxon>Ulvibacter</taxon>
    </lineage>
</organism>
<dbReference type="InterPro" id="IPR052029">
    <property type="entry name" value="PpiD_chaperone"/>
</dbReference>
<comment type="subcellular location">
    <subcellularLocation>
        <location evidence="1">Cell inner membrane</location>
        <topology evidence="1">Single-pass type II membrane protein</topology>
        <orientation evidence="1">Periplasmic side</orientation>
    </subcellularLocation>
</comment>
<dbReference type="GO" id="GO:0003755">
    <property type="term" value="F:peptidyl-prolyl cis-trans isomerase activity"/>
    <property type="evidence" value="ECO:0007669"/>
    <property type="project" value="UniProtKB-KW"/>
</dbReference>
<dbReference type="PROSITE" id="PS01096">
    <property type="entry name" value="PPIC_PPIASE_1"/>
    <property type="match status" value="1"/>
</dbReference>
<gene>
    <name evidence="13" type="ORF">SAMN05421855_101338</name>
</gene>
<dbReference type="PANTHER" id="PTHR47529:SF1">
    <property type="entry name" value="PERIPLASMIC CHAPERONE PPID"/>
    <property type="match status" value="1"/>
</dbReference>
<evidence type="ECO:0000256" key="6">
    <source>
        <dbReference type="ARBA" id="ARBA00023136"/>
    </source>
</evidence>
<sequence>MAILNSIRKRGVFLIIIIALALFSFILADVIRNGGFSSEKSQTTVATVNGVDIEREGFMQQVENVQRTLGANGTTAQAVNRVWDNELRNILLEEQFEKLGLSAEKAQIADALRTNLSTNPTFLNDAGVFDEGKLQEYIASIKNSNPAAYQQWLDFEKSTAQSVLQNSYFNMIKGGLRSTSSEGEAEYRFENDKLNLEYVHIPFSKISDDDVPVSDAEIKAYVKEHASNFEVERKADIQYVSFSEAPSAEDVEDAKESVRALLSDRFEYNDTIPGFAKVEDYANFVNANSETEFVDRWFFKNELPGEVADSIFNTSVGGVYGPYKLGNTFNITRVVGAKQLPDSIQSKHILIRYEGSLRASSAIKRTKEAASKLADSLLSVVKRDKSKFESLAATFSDDASNKDKGGDLGYNPPGRMVPAFDDFTIGNKPGTIGVVETEFGFHIVGVEDHKNLQKAIKIATVTKEIEPSEKTLSDVFSSASKFEVASQKGDFAAIAKESSLEVKPVNKMGELDAVIPGVGNNRTIVNWAFDDDTSVGDVKRFTVPNGYVIAQLTRKSPKGLMSVAEASSTVTPILRNKKKAEKIRASITGTTLQEIASSQSVRVETATAVTMAVPTIPGAGSEPAVVGAAFGVKAGETTGLITGKTGVFKVRVLAVNKAPELESYATFANQLNAKVTPTVTTKVYNALKAAADIEDNRANFF</sequence>
<evidence type="ECO:0000256" key="10">
    <source>
        <dbReference type="ARBA" id="ARBA00042775"/>
    </source>
</evidence>
<dbReference type="InterPro" id="IPR027304">
    <property type="entry name" value="Trigger_fact/SurA_dom_sf"/>
</dbReference>
<keyword evidence="3" id="KW-0997">Cell inner membrane</keyword>
<evidence type="ECO:0000256" key="5">
    <source>
        <dbReference type="ARBA" id="ARBA00022989"/>
    </source>
</evidence>
<keyword evidence="14" id="KW-1185">Reference proteome</keyword>
<keyword evidence="5" id="KW-1133">Transmembrane helix</keyword>
<dbReference type="EMBL" id="FNBA01000001">
    <property type="protein sequence ID" value="SDE37889.1"/>
    <property type="molecule type" value="Genomic_DNA"/>
</dbReference>